<feature type="binding site" evidence="8">
    <location>
        <position position="150"/>
    </location>
    <ligand>
        <name>NAD(+)</name>
        <dbReference type="ChEBI" id="CHEBI:57540"/>
    </ligand>
</feature>
<dbReference type="EC" id="2.7.1.23" evidence="8"/>
<feature type="binding site" evidence="8">
    <location>
        <begin position="45"/>
        <end position="46"/>
    </location>
    <ligand>
        <name>NAD(+)</name>
        <dbReference type="ChEBI" id="CHEBI:57540"/>
    </ligand>
</feature>
<sequence length="266" mass="29585">MKYAIVERRDDISRNTAEKFHRIARDLGLIHDQQTPDVVVSIGGDGTMLHAFHSYLEQLDHVAFIGVHTGHLGFFADWKPGEVEILARLMAASGPHDPLRIVRYPIAEIRIETDSGTTTQLALNEFTVKGDSGMLVAQLNINDEPFEMFRGDGICISSPCGSTAYNKSLGGAIIHPSLETIQIAEIASINNRVYRTLGSSLLLPKHHHCDIYPKEGQKLLLNADHLTLPAAGVRSIRCMVSEKKISFARLRSFPFWTRVKDAFIDL</sequence>
<dbReference type="Proteomes" id="UP001596528">
    <property type="component" value="Unassembled WGS sequence"/>
</dbReference>
<feature type="binding site" evidence="8">
    <location>
        <position position="187"/>
    </location>
    <ligand>
        <name>NAD(+)</name>
        <dbReference type="ChEBI" id="CHEBI:57540"/>
    </ligand>
</feature>
<dbReference type="EMBL" id="JBHTGQ010000018">
    <property type="protein sequence ID" value="MFC7749990.1"/>
    <property type="molecule type" value="Genomic_DNA"/>
</dbReference>
<comment type="cofactor">
    <cofactor evidence="8">
        <name>a divalent metal cation</name>
        <dbReference type="ChEBI" id="CHEBI:60240"/>
    </cofactor>
</comment>
<comment type="function">
    <text evidence="8">Involved in the regulation of the intracellular balance of NAD and NADP, and is a key enzyme in the biosynthesis of NADP. Catalyzes specifically the phosphorylation on 2'-hydroxyl of the adenosine moiety of NAD to yield NADP.</text>
</comment>
<gene>
    <name evidence="8" type="primary">nadK</name>
    <name evidence="9" type="ORF">ACFQWB_08545</name>
</gene>
<keyword evidence="4 8" id="KW-0067">ATP-binding</keyword>
<accession>A0ABW2V5C6</accession>
<keyword evidence="10" id="KW-1185">Reference proteome</keyword>
<dbReference type="InterPro" id="IPR017438">
    <property type="entry name" value="ATP-NAD_kinase_N"/>
</dbReference>
<organism evidence="9 10">
    <name type="scientific">Paenibacillus thermoaerophilus</name>
    <dbReference type="NCBI Taxonomy" id="1215385"/>
    <lineage>
        <taxon>Bacteria</taxon>
        <taxon>Bacillati</taxon>
        <taxon>Bacillota</taxon>
        <taxon>Bacilli</taxon>
        <taxon>Bacillales</taxon>
        <taxon>Paenibacillaceae</taxon>
        <taxon>Paenibacillus</taxon>
    </lineage>
</organism>
<feature type="binding site" evidence="8">
    <location>
        <begin position="163"/>
        <end position="168"/>
    </location>
    <ligand>
        <name>NAD(+)</name>
        <dbReference type="ChEBI" id="CHEBI:57540"/>
    </ligand>
</feature>
<comment type="similarity">
    <text evidence="8">Belongs to the NAD kinase family.</text>
</comment>
<keyword evidence="1 8" id="KW-0808">Transferase</keyword>
<feature type="binding site" evidence="8">
    <location>
        <begin position="124"/>
        <end position="125"/>
    </location>
    <ligand>
        <name>NAD(+)</name>
        <dbReference type="ChEBI" id="CHEBI:57540"/>
    </ligand>
</feature>
<dbReference type="Gene3D" id="2.60.200.30">
    <property type="entry name" value="Probable inorganic polyphosphate/atp-NAD kinase, domain 2"/>
    <property type="match status" value="1"/>
</dbReference>
<dbReference type="GO" id="GO:0003951">
    <property type="term" value="F:NAD+ kinase activity"/>
    <property type="evidence" value="ECO:0007669"/>
    <property type="project" value="UniProtKB-EC"/>
</dbReference>
<evidence type="ECO:0000256" key="6">
    <source>
        <dbReference type="ARBA" id="ARBA00023027"/>
    </source>
</evidence>
<name>A0ABW2V5C6_9BACL</name>
<protein>
    <recommendedName>
        <fullName evidence="8">NAD kinase</fullName>
        <ecNumber evidence="8">2.7.1.23</ecNumber>
    </recommendedName>
    <alternativeName>
        <fullName evidence="8">ATP-dependent NAD kinase</fullName>
    </alternativeName>
</protein>
<evidence type="ECO:0000256" key="1">
    <source>
        <dbReference type="ARBA" id="ARBA00022679"/>
    </source>
</evidence>
<dbReference type="Pfam" id="PF01513">
    <property type="entry name" value="NAD_kinase"/>
    <property type="match status" value="1"/>
</dbReference>
<proteinExistence type="inferred from homology"/>
<keyword evidence="3 8" id="KW-0418">Kinase</keyword>
<dbReference type="InterPro" id="IPR016064">
    <property type="entry name" value="NAD/diacylglycerol_kinase_sf"/>
</dbReference>
<dbReference type="PANTHER" id="PTHR20275">
    <property type="entry name" value="NAD KINASE"/>
    <property type="match status" value="1"/>
</dbReference>
<keyword evidence="8" id="KW-0963">Cytoplasm</keyword>
<dbReference type="NCBIfam" id="NF003424">
    <property type="entry name" value="PRK04885.1"/>
    <property type="match status" value="1"/>
</dbReference>
<comment type="caution">
    <text evidence="9">The sequence shown here is derived from an EMBL/GenBank/DDBJ whole genome shotgun (WGS) entry which is preliminary data.</text>
</comment>
<keyword evidence="5 8" id="KW-0521">NADP</keyword>
<comment type="subcellular location">
    <subcellularLocation>
        <location evidence="8">Cytoplasm</location>
    </subcellularLocation>
</comment>
<dbReference type="HAMAP" id="MF_00361">
    <property type="entry name" value="NAD_kinase"/>
    <property type="match status" value="1"/>
</dbReference>
<evidence type="ECO:0000256" key="5">
    <source>
        <dbReference type="ARBA" id="ARBA00022857"/>
    </source>
</evidence>
<evidence type="ECO:0000313" key="10">
    <source>
        <dbReference type="Proteomes" id="UP001596528"/>
    </source>
</evidence>
<evidence type="ECO:0000256" key="8">
    <source>
        <dbReference type="HAMAP-Rule" id="MF_00361"/>
    </source>
</evidence>
<feature type="binding site" evidence="8">
    <location>
        <position position="152"/>
    </location>
    <ligand>
        <name>NAD(+)</name>
        <dbReference type="ChEBI" id="CHEBI:57540"/>
    </ligand>
</feature>
<dbReference type="Pfam" id="PF20143">
    <property type="entry name" value="NAD_kinase_C"/>
    <property type="match status" value="1"/>
</dbReference>
<feature type="active site" description="Proton acceptor" evidence="8">
    <location>
        <position position="45"/>
    </location>
</feature>
<keyword evidence="2 8" id="KW-0547">Nucleotide-binding</keyword>
<comment type="caution">
    <text evidence="8">Lacks conserved residue(s) required for the propagation of feature annotation.</text>
</comment>
<dbReference type="PANTHER" id="PTHR20275:SF0">
    <property type="entry name" value="NAD KINASE"/>
    <property type="match status" value="1"/>
</dbReference>
<evidence type="ECO:0000256" key="3">
    <source>
        <dbReference type="ARBA" id="ARBA00022777"/>
    </source>
</evidence>
<evidence type="ECO:0000256" key="7">
    <source>
        <dbReference type="ARBA" id="ARBA00047925"/>
    </source>
</evidence>
<dbReference type="SUPFAM" id="SSF111331">
    <property type="entry name" value="NAD kinase/diacylglycerol kinase-like"/>
    <property type="match status" value="1"/>
</dbReference>
<evidence type="ECO:0000313" key="9">
    <source>
        <dbReference type="EMBL" id="MFC7749990.1"/>
    </source>
</evidence>
<dbReference type="RefSeq" id="WP_138788272.1">
    <property type="nucleotide sequence ID" value="NZ_JBHTGQ010000018.1"/>
</dbReference>
<comment type="catalytic activity">
    <reaction evidence="7 8">
        <text>NAD(+) + ATP = ADP + NADP(+) + H(+)</text>
        <dbReference type="Rhea" id="RHEA:18629"/>
        <dbReference type="ChEBI" id="CHEBI:15378"/>
        <dbReference type="ChEBI" id="CHEBI:30616"/>
        <dbReference type="ChEBI" id="CHEBI:57540"/>
        <dbReference type="ChEBI" id="CHEBI:58349"/>
        <dbReference type="ChEBI" id="CHEBI:456216"/>
        <dbReference type="EC" id="2.7.1.23"/>
    </reaction>
</comment>
<feature type="binding site" evidence="8">
    <location>
        <position position="50"/>
    </location>
    <ligand>
        <name>NAD(+)</name>
        <dbReference type="ChEBI" id="CHEBI:57540"/>
    </ligand>
</feature>
<dbReference type="InterPro" id="IPR002504">
    <property type="entry name" value="NADK"/>
</dbReference>
<evidence type="ECO:0000256" key="4">
    <source>
        <dbReference type="ARBA" id="ARBA00022840"/>
    </source>
</evidence>
<keyword evidence="6 8" id="KW-0520">NAD</keyword>
<dbReference type="InterPro" id="IPR017437">
    <property type="entry name" value="ATP-NAD_kinase_PpnK-typ_C"/>
</dbReference>
<evidence type="ECO:0000256" key="2">
    <source>
        <dbReference type="ARBA" id="ARBA00022741"/>
    </source>
</evidence>
<reference evidence="10" key="1">
    <citation type="journal article" date="2019" name="Int. J. Syst. Evol. Microbiol.">
        <title>The Global Catalogue of Microorganisms (GCM) 10K type strain sequencing project: providing services to taxonomists for standard genome sequencing and annotation.</title>
        <authorList>
            <consortium name="The Broad Institute Genomics Platform"/>
            <consortium name="The Broad Institute Genome Sequencing Center for Infectious Disease"/>
            <person name="Wu L."/>
            <person name="Ma J."/>
        </authorList>
    </citation>
    <scope>NUCLEOTIDE SEQUENCE [LARGE SCALE GENOMIC DNA]</scope>
    <source>
        <strain evidence="10">JCM 18657</strain>
    </source>
</reference>
<dbReference type="Gene3D" id="3.40.50.10330">
    <property type="entry name" value="Probable inorganic polyphosphate/atp-NAD kinase, domain 1"/>
    <property type="match status" value="1"/>
</dbReference>